<dbReference type="Proteomes" id="UP000014264">
    <property type="component" value="Unassembled WGS sequence"/>
</dbReference>
<protein>
    <submittedName>
        <fullName evidence="1">Transposase</fullName>
    </submittedName>
</protein>
<dbReference type="EMBL" id="ANJZ01000394">
    <property type="protein sequence ID" value="EPC57741.1"/>
    <property type="molecule type" value="Genomic_DNA"/>
</dbReference>
<evidence type="ECO:0000313" key="2">
    <source>
        <dbReference type="Proteomes" id="UP000014264"/>
    </source>
</evidence>
<evidence type="ECO:0000313" key="1">
    <source>
        <dbReference type="EMBL" id="EPC57741.1"/>
    </source>
</evidence>
<name>A0A829GJZ7_LACPA</name>
<sequence>MKKHPAELANLLATYEPKGTAMDNV</sequence>
<comment type="caution">
    <text evidence="1">The sequence shown here is derived from an EMBL/GenBank/DDBJ whole genome shotgun (WGS) entry which is preliminary data.</text>
</comment>
<gene>
    <name evidence="1" type="ORF">Lpp14_15316</name>
</gene>
<accession>A0A829GJZ7</accession>
<dbReference type="AlphaFoldDB" id="A0A829GJZ7"/>
<proteinExistence type="predicted"/>
<reference evidence="1 2" key="1">
    <citation type="journal article" date="2013" name="PLoS ONE">
        <title>Lactobacillus paracasei comparative genomics: towards species pan-genome definition and exploitation of diversity.</title>
        <authorList>
            <person name="Smokvina T."/>
            <person name="Wels M."/>
            <person name="Polka J."/>
            <person name="Chervaux C."/>
            <person name="Brisse S."/>
            <person name="Boekhorst J."/>
            <person name="van Hylckama Vlieg J.E."/>
            <person name="Siezen R.J."/>
        </authorList>
    </citation>
    <scope>NUCLEOTIDE SEQUENCE [LARGE SCALE GENOMIC DNA]</scope>
    <source>
        <strain evidence="1 2">Lpp14</strain>
    </source>
</reference>
<organism evidence="1 2">
    <name type="scientific">Lacticaseibacillus paracasei subsp. paracasei Lpp14</name>
    <dbReference type="NCBI Taxonomy" id="1256204"/>
    <lineage>
        <taxon>Bacteria</taxon>
        <taxon>Bacillati</taxon>
        <taxon>Bacillota</taxon>
        <taxon>Bacilli</taxon>
        <taxon>Lactobacillales</taxon>
        <taxon>Lactobacillaceae</taxon>
        <taxon>Lacticaseibacillus</taxon>
    </lineage>
</organism>